<proteinExistence type="predicted"/>
<evidence type="ECO:0000259" key="1">
    <source>
        <dbReference type="Pfam" id="PF07238"/>
    </source>
</evidence>
<dbReference type="InterPro" id="IPR009875">
    <property type="entry name" value="PilZ_domain"/>
</dbReference>
<dbReference type="KEGG" id="nmv:NITMOv2_0597"/>
<evidence type="ECO:0000313" key="3">
    <source>
        <dbReference type="Proteomes" id="UP000069205"/>
    </source>
</evidence>
<accession>A0A0K2G7V0</accession>
<gene>
    <name evidence="2" type="ORF">NITMOv2_0597</name>
</gene>
<organism evidence="2 3">
    <name type="scientific">Nitrospira moscoviensis</name>
    <dbReference type="NCBI Taxonomy" id="42253"/>
    <lineage>
        <taxon>Bacteria</taxon>
        <taxon>Pseudomonadati</taxon>
        <taxon>Nitrospirota</taxon>
        <taxon>Nitrospiria</taxon>
        <taxon>Nitrospirales</taxon>
        <taxon>Nitrospiraceae</taxon>
        <taxon>Nitrospira</taxon>
    </lineage>
</organism>
<evidence type="ECO:0000313" key="2">
    <source>
        <dbReference type="EMBL" id="ALA57033.1"/>
    </source>
</evidence>
<dbReference type="SUPFAM" id="SSF141371">
    <property type="entry name" value="PilZ domain-like"/>
    <property type="match status" value="1"/>
</dbReference>
<protein>
    <recommendedName>
        <fullName evidence="1">PilZ domain-containing protein</fullName>
    </recommendedName>
</protein>
<keyword evidence="3" id="KW-1185">Reference proteome</keyword>
<dbReference type="RefSeq" id="WP_053378436.1">
    <property type="nucleotide sequence ID" value="NZ_CP011801.1"/>
</dbReference>
<reference evidence="2 3" key="1">
    <citation type="journal article" date="2015" name="Proc. Natl. Acad. Sci. U.S.A.">
        <title>Expanded metabolic versatility of ubiquitous nitrite-oxidizing bacteria from the genus Nitrospira.</title>
        <authorList>
            <person name="Koch H."/>
            <person name="Lucker S."/>
            <person name="Albertsen M."/>
            <person name="Kitzinger K."/>
            <person name="Herbold C."/>
            <person name="Spieck E."/>
            <person name="Nielsen P.H."/>
            <person name="Wagner M."/>
            <person name="Daims H."/>
        </authorList>
    </citation>
    <scope>NUCLEOTIDE SEQUENCE [LARGE SCALE GENOMIC DNA]</scope>
    <source>
        <strain evidence="2 3">NSP M-1</strain>
    </source>
</reference>
<feature type="domain" description="PilZ" evidence="1">
    <location>
        <begin position="20"/>
        <end position="118"/>
    </location>
</feature>
<dbReference type="AlphaFoldDB" id="A0A0K2G7V0"/>
<dbReference type="PATRIC" id="fig|42253.5.peg.591"/>
<dbReference type="GO" id="GO:0035438">
    <property type="term" value="F:cyclic-di-GMP binding"/>
    <property type="evidence" value="ECO:0007669"/>
    <property type="project" value="InterPro"/>
</dbReference>
<dbReference type="Gene3D" id="2.40.10.220">
    <property type="entry name" value="predicted glycosyltransferase like domains"/>
    <property type="match status" value="1"/>
</dbReference>
<dbReference type="STRING" id="42253.NITMOv2_0597"/>
<dbReference type="Proteomes" id="UP000069205">
    <property type="component" value="Chromosome"/>
</dbReference>
<dbReference type="Pfam" id="PF07238">
    <property type="entry name" value="PilZ"/>
    <property type="match status" value="1"/>
</dbReference>
<sequence>MESTTPNGQAGTAVEFSLNRRRGARLAGRFGLMFSGVDDGQLIMGDGQVTDLSHEGVGISGNRLLKPGMELALFIELPDSEDHLCVPEARVSWVRGRRFGVAVRTLKLEDRNRLRYFLLEQQTRA</sequence>
<dbReference type="EMBL" id="CP011801">
    <property type="protein sequence ID" value="ALA57033.1"/>
    <property type="molecule type" value="Genomic_DNA"/>
</dbReference>
<name>A0A0K2G7V0_NITMO</name>
<dbReference type="OrthoDB" id="9808885at2"/>